<dbReference type="PANTHER" id="PTHR31938">
    <property type="entry name" value="NUCLEAR SPECKLE SPLICING REGULATORY PROTEIN 1"/>
    <property type="match status" value="1"/>
</dbReference>
<evidence type="ECO:0000313" key="6">
    <source>
        <dbReference type="Proteomes" id="UP000695000"/>
    </source>
</evidence>
<evidence type="ECO:0000256" key="1">
    <source>
        <dbReference type="ARBA" id="ARBA00010126"/>
    </source>
</evidence>
<comment type="similarity">
    <text evidence="1">Belongs to the NSRP1 family.</text>
</comment>
<dbReference type="InterPro" id="IPR042816">
    <property type="entry name" value="Nsrp1"/>
</dbReference>
<keyword evidence="2 3" id="KW-0175">Coiled coil</keyword>
<evidence type="ECO:0000256" key="4">
    <source>
        <dbReference type="SAM" id="MobiDB-lite"/>
    </source>
</evidence>
<evidence type="ECO:0000256" key="3">
    <source>
        <dbReference type="SAM" id="Coils"/>
    </source>
</evidence>
<dbReference type="PANTHER" id="PTHR31938:SF4">
    <property type="entry name" value="NUCLEAR SPECKLE SPLICING REGULATORY PROTEIN 1"/>
    <property type="match status" value="1"/>
</dbReference>
<accession>A0ABM1N3N8</accession>
<feature type="region of interest" description="Disordered" evidence="4">
    <location>
        <begin position="1"/>
        <end position="55"/>
    </location>
</feature>
<evidence type="ECO:0000259" key="5">
    <source>
        <dbReference type="Pfam" id="PF09745"/>
    </source>
</evidence>
<dbReference type="Proteomes" id="UP000695000">
    <property type="component" value="Unplaced"/>
</dbReference>
<evidence type="ECO:0000313" key="7">
    <source>
        <dbReference type="RefSeq" id="XP_017781438.1"/>
    </source>
</evidence>
<feature type="compositionally biased region" description="Acidic residues" evidence="4">
    <location>
        <begin position="244"/>
        <end position="258"/>
    </location>
</feature>
<dbReference type="RefSeq" id="XP_017781438.1">
    <property type="nucleotide sequence ID" value="XM_017925949.1"/>
</dbReference>
<organism evidence="6 7">
    <name type="scientific">Nicrophorus vespilloides</name>
    <name type="common">Boreal carrion beetle</name>
    <dbReference type="NCBI Taxonomy" id="110193"/>
    <lineage>
        <taxon>Eukaryota</taxon>
        <taxon>Metazoa</taxon>
        <taxon>Ecdysozoa</taxon>
        <taxon>Arthropoda</taxon>
        <taxon>Hexapoda</taxon>
        <taxon>Insecta</taxon>
        <taxon>Pterygota</taxon>
        <taxon>Neoptera</taxon>
        <taxon>Endopterygota</taxon>
        <taxon>Coleoptera</taxon>
        <taxon>Polyphaga</taxon>
        <taxon>Staphyliniformia</taxon>
        <taxon>Silphidae</taxon>
        <taxon>Nicrophorinae</taxon>
        <taxon>Nicrophorus</taxon>
    </lineage>
</organism>
<feature type="compositionally biased region" description="Basic and acidic residues" evidence="4">
    <location>
        <begin position="259"/>
        <end position="272"/>
    </location>
</feature>
<proteinExistence type="inferred from homology"/>
<dbReference type="Pfam" id="PF09745">
    <property type="entry name" value="NSRP1_N"/>
    <property type="match status" value="1"/>
</dbReference>
<keyword evidence="6" id="KW-1185">Reference proteome</keyword>
<name>A0ABM1N3N8_NICVS</name>
<feature type="region of interest" description="Disordered" evidence="4">
    <location>
        <begin position="182"/>
        <end position="301"/>
    </location>
</feature>
<dbReference type="GeneID" id="108566193"/>
<feature type="domain" description="Nuclear speckle splicing regulatory protein 1 N-terminal" evidence="5">
    <location>
        <begin position="52"/>
        <end position="166"/>
    </location>
</feature>
<sequence length="332" mass="38905">MDKEYGLIVKNKLSAPTTRRPAIFEEDSDSDGGSAKPTGLKKPLKRQDRVVQEKALEEDPTVFQYDELYDDMDKKRNETKLANKDVDKKPKYIKKLLIAAERRKLENERRIERQVQKEREEEGDEFRDKEAFVTASYKKKLEEMKELEEKEAREAYLESIGDCTKQIDGLDGFYRHLYSQVNDGKKEEEDGQKDVEDAEKIEVKSEDAEKAKKKTRKYRKREDSKSDEEEVVASKAHLQSNVDADSDFSIDSESEGEEKDVKVKEVAVKEEKEDADETEEKKEKPMKEEQEEEEEPKPKKPKIDIWKKRTVGEVFDEALKRFYERKTLRESG</sequence>
<protein>
    <submittedName>
        <fullName evidence="7">Nuclear speckle splicing regulatory protein 1</fullName>
    </submittedName>
</protein>
<dbReference type="InterPro" id="IPR018612">
    <property type="entry name" value="NSRP1_N"/>
</dbReference>
<feature type="compositionally biased region" description="Basic and acidic residues" evidence="4">
    <location>
        <begin position="45"/>
        <end position="55"/>
    </location>
</feature>
<feature type="compositionally biased region" description="Basic and acidic residues" evidence="4">
    <location>
        <begin position="279"/>
        <end position="288"/>
    </location>
</feature>
<feature type="coiled-coil region" evidence="3">
    <location>
        <begin position="98"/>
        <end position="158"/>
    </location>
</feature>
<gene>
    <name evidence="7" type="primary">LOC108566193</name>
</gene>
<feature type="compositionally biased region" description="Basic and acidic residues" evidence="4">
    <location>
        <begin position="183"/>
        <end position="210"/>
    </location>
</feature>
<evidence type="ECO:0000256" key="2">
    <source>
        <dbReference type="ARBA" id="ARBA00023054"/>
    </source>
</evidence>
<reference evidence="7" key="1">
    <citation type="submission" date="2025-08" db="UniProtKB">
        <authorList>
            <consortium name="RefSeq"/>
        </authorList>
    </citation>
    <scope>IDENTIFICATION</scope>
    <source>
        <tissue evidence="7">Whole Larva</tissue>
    </source>
</reference>